<dbReference type="Proteomes" id="UP000600565">
    <property type="component" value="Unassembled WGS sequence"/>
</dbReference>
<keyword evidence="3" id="KW-1185">Reference proteome</keyword>
<keyword evidence="1" id="KW-0812">Transmembrane</keyword>
<name>A0ABR8XM93_9BACL</name>
<feature type="transmembrane region" description="Helical" evidence="1">
    <location>
        <begin position="183"/>
        <end position="207"/>
    </location>
</feature>
<keyword evidence="1" id="KW-0472">Membrane</keyword>
<comment type="caution">
    <text evidence="2">The sequence shown here is derived from an EMBL/GenBank/DDBJ whole genome shotgun (WGS) entry which is preliminary data.</text>
</comment>
<feature type="transmembrane region" description="Helical" evidence="1">
    <location>
        <begin position="60"/>
        <end position="93"/>
    </location>
</feature>
<feature type="transmembrane region" description="Helical" evidence="1">
    <location>
        <begin position="148"/>
        <end position="171"/>
    </location>
</feature>
<evidence type="ECO:0000313" key="3">
    <source>
        <dbReference type="Proteomes" id="UP000600565"/>
    </source>
</evidence>
<gene>
    <name evidence="2" type="ORF">H9632_08235</name>
</gene>
<evidence type="ECO:0000256" key="1">
    <source>
        <dbReference type="SAM" id="Phobius"/>
    </source>
</evidence>
<evidence type="ECO:0000313" key="2">
    <source>
        <dbReference type="EMBL" id="MBD8033053.1"/>
    </source>
</evidence>
<keyword evidence="1" id="KW-1133">Transmembrane helix</keyword>
<sequence length="208" mass="23173">MTTNTMQQVKSKEYKNSKKLLIVTFLLCTIAGFETTLLLYSADLKNMEVMNNLSLSQLGLTNFIIQTSLMGLVGLLVTFLIQIILTGLLFVLFKKRPVPIHGIWRAVLNMGAWLVIGSGVNAIIAILVNTPETTFTSLAIFIENKQSLVHTLLAELELFYIISLFTFSISLKKYSNIGHKKSILITVIIALFSLIFHIITVSSGTYLK</sequence>
<protein>
    <recommendedName>
        <fullName evidence="4">Yip1 domain-containing protein</fullName>
    </recommendedName>
</protein>
<accession>A0ABR8XM93</accession>
<dbReference type="RefSeq" id="WP_191703630.1">
    <property type="nucleotide sequence ID" value="NZ_JACSPW010000006.1"/>
</dbReference>
<evidence type="ECO:0008006" key="4">
    <source>
        <dbReference type="Google" id="ProtNLM"/>
    </source>
</evidence>
<reference evidence="2 3" key="1">
    <citation type="submission" date="2020-08" db="EMBL/GenBank/DDBJ databases">
        <title>A Genomic Blueprint of the Chicken Gut Microbiome.</title>
        <authorList>
            <person name="Gilroy R."/>
            <person name="Ravi A."/>
            <person name="Getino M."/>
            <person name="Pursley I."/>
            <person name="Horton D.L."/>
            <person name="Alikhan N.-F."/>
            <person name="Baker D."/>
            <person name="Gharbi K."/>
            <person name="Hall N."/>
            <person name="Watson M."/>
            <person name="Adriaenssens E.M."/>
            <person name="Foster-Nyarko E."/>
            <person name="Jarju S."/>
            <person name="Secka A."/>
            <person name="Antonio M."/>
            <person name="Oren A."/>
            <person name="Chaudhuri R."/>
            <person name="La Ragione R.M."/>
            <person name="Hildebrand F."/>
            <person name="Pallen M.J."/>
        </authorList>
    </citation>
    <scope>NUCLEOTIDE SEQUENCE [LARGE SCALE GENOMIC DNA]</scope>
    <source>
        <strain evidence="2 3">Sa1YVA6</strain>
    </source>
</reference>
<feature type="transmembrane region" description="Helical" evidence="1">
    <location>
        <begin position="105"/>
        <end position="128"/>
    </location>
</feature>
<feature type="transmembrane region" description="Helical" evidence="1">
    <location>
        <begin position="20"/>
        <end position="40"/>
    </location>
</feature>
<dbReference type="EMBL" id="JACSPW010000006">
    <property type="protein sequence ID" value="MBD8033053.1"/>
    <property type="molecule type" value="Genomic_DNA"/>
</dbReference>
<proteinExistence type="predicted"/>
<organism evidence="2 3">
    <name type="scientific">Solibacillus merdavium</name>
    <dbReference type="NCBI Taxonomy" id="2762218"/>
    <lineage>
        <taxon>Bacteria</taxon>
        <taxon>Bacillati</taxon>
        <taxon>Bacillota</taxon>
        <taxon>Bacilli</taxon>
        <taxon>Bacillales</taxon>
        <taxon>Caryophanaceae</taxon>
        <taxon>Solibacillus</taxon>
    </lineage>
</organism>